<evidence type="ECO:0000313" key="2">
    <source>
        <dbReference type="EMBL" id="KHN13385.1"/>
    </source>
</evidence>
<dbReference type="Proteomes" id="UP000053555">
    <property type="component" value="Unassembled WGS sequence"/>
</dbReference>
<sequence>MFMDFPLCEEVEVEWDGDAFKRMKNLKTLIIRNGLFSEGPKHLPNTLEYWNGGDILHRNCMRLETPTFICQEKRFQSGSVEYSPPEDEDEYSLLEDEDEYPLIEDEDEDEDEYSLLEGR</sequence>
<accession>A0A0B2PW78</accession>
<dbReference type="EMBL" id="KN662622">
    <property type="protein sequence ID" value="KHN13385.1"/>
    <property type="molecule type" value="Genomic_DNA"/>
</dbReference>
<feature type="compositionally biased region" description="Acidic residues" evidence="1">
    <location>
        <begin position="84"/>
        <end position="119"/>
    </location>
</feature>
<evidence type="ECO:0000256" key="1">
    <source>
        <dbReference type="SAM" id="MobiDB-lite"/>
    </source>
</evidence>
<feature type="region of interest" description="Disordered" evidence="1">
    <location>
        <begin position="76"/>
        <end position="119"/>
    </location>
</feature>
<dbReference type="AlphaFoldDB" id="A0A0B2PW78"/>
<proteinExistence type="predicted"/>
<name>A0A0B2PW78_GLYSO</name>
<organism evidence="2">
    <name type="scientific">Glycine soja</name>
    <name type="common">Wild soybean</name>
    <dbReference type="NCBI Taxonomy" id="3848"/>
    <lineage>
        <taxon>Eukaryota</taxon>
        <taxon>Viridiplantae</taxon>
        <taxon>Streptophyta</taxon>
        <taxon>Embryophyta</taxon>
        <taxon>Tracheophyta</taxon>
        <taxon>Spermatophyta</taxon>
        <taxon>Magnoliopsida</taxon>
        <taxon>eudicotyledons</taxon>
        <taxon>Gunneridae</taxon>
        <taxon>Pentapetalae</taxon>
        <taxon>rosids</taxon>
        <taxon>fabids</taxon>
        <taxon>Fabales</taxon>
        <taxon>Fabaceae</taxon>
        <taxon>Papilionoideae</taxon>
        <taxon>50 kb inversion clade</taxon>
        <taxon>NPAAA clade</taxon>
        <taxon>indigoferoid/millettioid clade</taxon>
        <taxon>Phaseoleae</taxon>
        <taxon>Glycine</taxon>
        <taxon>Glycine subgen. Soja</taxon>
    </lineage>
</organism>
<gene>
    <name evidence="2" type="ORF">glysoja_026815</name>
</gene>
<reference evidence="2" key="1">
    <citation type="submission" date="2014-07" db="EMBL/GenBank/DDBJ databases">
        <title>Identification of a novel salt tolerance gene in wild soybean by whole-genome sequencing.</title>
        <authorList>
            <person name="Lam H.-M."/>
            <person name="Qi X."/>
            <person name="Li M.-W."/>
            <person name="Liu X."/>
            <person name="Xie M."/>
            <person name="Ni M."/>
            <person name="Xu X."/>
        </authorList>
    </citation>
    <scope>NUCLEOTIDE SEQUENCE [LARGE SCALE GENOMIC DNA]</scope>
    <source>
        <tissue evidence="2">Root</tissue>
    </source>
</reference>
<protein>
    <submittedName>
        <fullName evidence="2">Uncharacterized protein</fullName>
    </submittedName>
</protein>